<dbReference type="Pfam" id="PF06472">
    <property type="entry name" value="ABC_membrane_2"/>
    <property type="match status" value="1"/>
</dbReference>
<keyword evidence="2" id="KW-0813">Transport</keyword>
<organism evidence="11 12">
    <name type="scientific">Diploscapter pachys</name>
    <dbReference type="NCBI Taxonomy" id="2018661"/>
    <lineage>
        <taxon>Eukaryota</taxon>
        <taxon>Metazoa</taxon>
        <taxon>Ecdysozoa</taxon>
        <taxon>Nematoda</taxon>
        <taxon>Chromadorea</taxon>
        <taxon>Rhabditida</taxon>
        <taxon>Rhabditina</taxon>
        <taxon>Rhabditomorpha</taxon>
        <taxon>Rhabditoidea</taxon>
        <taxon>Rhabditidae</taxon>
        <taxon>Diploscapter</taxon>
    </lineage>
</organism>
<dbReference type="PANTHER" id="PTHR11384:SF67">
    <property type="entry name" value="ATP-BINDING CASSETTE SUB-FAMILY D MEMBER 1"/>
    <property type="match status" value="1"/>
</dbReference>
<dbReference type="GO" id="GO:0140359">
    <property type="term" value="F:ABC-type transporter activity"/>
    <property type="evidence" value="ECO:0007669"/>
    <property type="project" value="InterPro"/>
</dbReference>
<keyword evidence="5 8" id="KW-0472">Membrane</keyword>
<dbReference type="PROSITE" id="PS50893">
    <property type="entry name" value="ABC_TRANSPORTER_2"/>
    <property type="match status" value="1"/>
</dbReference>
<dbReference type="GO" id="GO:0006635">
    <property type="term" value="P:fatty acid beta-oxidation"/>
    <property type="evidence" value="ECO:0007669"/>
    <property type="project" value="TreeGrafter"/>
</dbReference>
<feature type="region of interest" description="Disordered" evidence="7">
    <location>
        <begin position="720"/>
        <end position="739"/>
    </location>
</feature>
<feature type="coiled-coil region" evidence="6">
    <location>
        <begin position="688"/>
        <end position="715"/>
    </location>
</feature>
<feature type="domain" description="ABC transporter" evidence="9">
    <location>
        <begin position="416"/>
        <end position="694"/>
    </location>
</feature>
<evidence type="ECO:0000313" key="12">
    <source>
        <dbReference type="Proteomes" id="UP000218231"/>
    </source>
</evidence>
<comment type="similarity">
    <text evidence="1">Belongs to the ABC transporter superfamily. ABCD family. Peroxisomal fatty acyl CoA transporter (TC 3.A.1.203) subfamily.</text>
</comment>
<proteinExistence type="inferred from homology"/>
<dbReference type="PANTHER" id="PTHR11384">
    <property type="entry name" value="ATP-BINDING CASSETTE, SUB-FAMILY D MEMBER"/>
    <property type="match status" value="1"/>
</dbReference>
<dbReference type="CDD" id="cd03223">
    <property type="entry name" value="ABCD_peroxisomal_ALDP"/>
    <property type="match status" value="1"/>
</dbReference>
<dbReference type="Proteomes" id="UP000218231">
    <property type="component" value="Unassembled WGS sequence"/>
</dbReference>
<evidence type="ECO:0000313" key="11">
    <source>
        <dbReference type="EMBL" id="PAV91664.1"/>
    </source>
</evidence>
<dbReference type="Gene3D" id="3.40.50.300">
    <property type="entry name" value="P-loop containing nucleotide triphosphate hydrolases"/>
    <property type="match status" value="1"/>
</dbReference>
<evidence type="ECO:0000256" key="3">
    <source>
        <dbReference type="ARBA" id="ARBA00022692"/>
    </source>
</evidence>
<dbReference type="Pfam" id="PF00005">
    <property type="entry name" value="ABC_tran"/>
    <property type="match status" value="1"/>
</dbReference>
<feature type="transmembrane region" description="Helical" evidence="8">
    <location>
        <begin position="194"/>
        <end position="211"/>
    </location>
</feature>
<dbReference type="AlphaFoldDB" id="A0A2A2LZJ0"/>
<evidence type="ECO:0000256" key="8">
    <source>
        <dbReference type="SAM" id="Phobius"/>
    </source>
</evidence>
<sequence>MAIQSKLLDTVEGAKVREYGRIEELNDSEKKKKKTLFDHKFLRQLTMHSLILMARTFLTIYVATLEGLIVQAIVKKDVTQFVFELSKWLFVAVPATLVNSLIRFFESYLGLAFKTRLTQYAYKQYFNDQTYYAVSNLDSRLQNADQCLTEDITMFSQSVAHLYSHLTKPVLDIALISLTLFSMAYRRGDLKHTGVPTIMAIGAVVITARILRAVSPRFGHMVAEEARKKGFLRYLHSRIITNSEEIAFYGGYEAEYKQLNQAYNDLYSQMMLIYKKRIPYIMIEQFLMKYVWSGTGMVMIALPILAAEYADDEQTQKLDDLPDKGVAERTKGFATAKNLLYNSADAVERLMTSYKEITELAGYTSRVHEMFHVFEETKKRVYERTLVSGSEGQQRGERYDTSKILGSIEISEDDNIELEDVPIVTPNGDVVVRQMNIIVRHLLKLRVKMVFQIARGMHVLITGPNGCGKSSLFRILGGLWPVYRGKLAKPHKSHMYYIPQRPYMTLGTLRDQVIYPDTTIQMRRKGVTDEDLAKILNIVHLEYIVEREGGGNFSGNKFGNIFREFQVGARKMTGWTCYLAAKNNEWVWRGYSIIGTKFDHFYQKIYHSYAITKFRPQFALLDECTSAVSIDVEGNIYQSIKDHGITLLTVTHRPSLWKFHTHLLQFDGEGGYKFAKLSDSIIGERLSMADEKRELELKLQQVEQYKNRLKHINQMLGDDDNEMKNFESTDESLADDSIN</sequence>
<dbReference type="PROSITE" id="PS50929">
    <property type="entry name" value="ABC_TM1F"/>
    <property type="match status" value="1"/>
</dbReference>
<feature type="transmembrane region" description="Helical" evidence="8">
    <location>
        <begin position="85"/>
        <end position="105"/>
    </location>
</feature>
<dbReference type="STRING" id="2018661.A0A2A2LZJ0"/>
<dbReference type="EMBL" id="LIAE01006299">
    <property type="protein sequence ID" value="PAV91664.1"/>
    <property type="molecule type" value="Genomic_DNA"/>
</dbReference>
<feature type="domain" description="ABC transmembrane type-1" evidence="10">
    <location>
        <begin position="50"/>
        <end position="288"/>
    </location>
</feature>
<feature type="compositionally biased region" description="Acidic residues" evidence="7">
    <location>
        <begin position="728"/>
        <end position="739"/>
    </location>
</feature>
<evidence type="ECO:0000256" key="7">
    <source>
        <dbReference type="SAM" id="MobiDB-lite"/>
    </source>
</evidence>
<protein>
    <recommendedName>
        <fullName evidence="13">ABC transmembrane type-1 domain-containing protein</fullName>
    </recommendedName>
</protein>
<keyword evidence="6" id="KW-0175">Coiled coil</keyword>
<dbReference type="OrthoDB" id="422637at2759"/>
<keyword evidence="3 8" id="KW-0812">Transmembrane</keyword>
<evidence type="ECO:0000259" key="10">
    <source>
        <dbReference type="PROSITE" id="PS50929"/>
    </source>
</evidence>
<dbReference type="SUPFAM" id="SSF52540">
    <property type="entry name" value="P-loop containing nucleoside triphosphate hydrolases"/>
    <property type="match status" value="1"/>
</dbReference>
<dbReference type="InterPro" id="IPR050835">
    <property type="entry name" value="ABC_transporter_sub-D"/>
</dbReference>
<evidence type="ECO:0000256" key="4">
    <source>
        <dbReference type="ARBA" id="ARBA00022989"/>
    </source>
</evidence>
<dbReference type="InterPro" id="IPR011527">
    <property type="entry name" value="ABC1_TM_dom"/>
</dbReference>
<dbReference type="GO" id="GO:0007031">
    <property type="term" value="P:peroxisome organization"/>
    <property type="evidence" value="ECO:0007669"/>
    <property type="project" value="TreeGrafter"/>
</dbReference>
<keyword evidence="12" id="KW-1185">Reference proteome</keyword>
<gene>
    <name evidence="11" type="ORF">WR25_23146</name>
</gene>
<keyword evidence="4 8" id="KW-1133">Transmembrane helix</keyword>
<dbReference type="InterPro" id="IPR036640">
    <property type="entry name" value="ABC1_TM_sf"/>
</dbReference>
<dbReference type="GO" id="GO:0005524">
    <property type="term" value="F:ATP binding"/>
    <property type="evidence" value="ECO:0007669"/>
    <property type="project" value="InterPro"/>
</dbReference>
<dbReference type="GO" id="GO:0016887">
    <property type="term" value="F:ATP hydrolysis activity"/>
    <property type="evidence" value="ECO:0007669"/>
    <property type="project" value="InterPro"/>
</dbReference>
<evidence type="ECO:0008006" key="13">
    <source>
        <dbReference type="Google" id="ProtNLM"/>
    </source>
</evidence>
<dbReference type="GO" id="GO:0005324">
    <property type="term" value="F:long-chain fatty acid transmembrane transporter activity"/>
    <property type="evidence" value="ECO:0007669"/>
    <property type="project" value="TreeGrafter"/>
</dbReference>
<dbReference type="GO" id="GO:0015910">
    <property type="term" value="P:long-chain fatty acid import into peroxisome"/>
    <property type="evidence" value="ECO:0007669"/>
    <property type="project" value="TreeGrafter"/>
</dbReference>
<dbReference type="SUPFAM" id="SSF90123">
    <property type="entry name" value="ABC transporter transmembrane region"/>
    <property type="match status" value="1"/>
</dbReference>
<dbReference type="Gene3D" id="1.20.1560.10">
    <property type="entry name" value="ABC transporter type 1, transmembrane domain"/>
    <property type="match status" value="1"/>
</dbReference>
<feature type="transmembrane region" description="Helical" evidence="8">
    <location>
        <begin position="50"/>
        <end position="73"/>
    </location>
</feature>
<evidence type="ECO:0000256" key="2">
    <source>
        <dbReference type="ARBA" id="ARBA00022448"/>
    </source>
</evidence>
<evidence type="ECO:0000256" key="5">
    <source>
        <dbReference type="ARBA" id="ARBA00023136"/>
    </source>
</evidence>
<reference evidence="11 12" key="1">
    <citation type="journal article" date="2017" name="Curr. Biol.">
        <title>Genome architecture and evolution of a unichromosomal asexual nematode.</title>
        <authorList>
            <person name="Fradin H."/>
            <person name="Zegar C."/>
            <person name="Gutwein M."/>
            <person name="Lucas J."/>
            <person name="Kovtun M."/>
            <person name="Corcoran D."/>
            <person name="Baugh L.R."/>
            <person name="Kiontke K."/>
            <person name="Gunsalus K."/>
            <person name="Fitch D.H."/>
            <person name="Piano F."/>
        </authorList>
    </citation>
    <scope>NUCLEOTIDE SEQUENCE [LARGE SCALE GENOMIC DNA]</scope>
    <source>
        <strain evidence="11">PF1309</strain>
    </source>
</reference>
<evidence type="ECO:0000256" key="6">
    <source>
        <dbReference type="SAM" id="Coils"/>
    </source>
</evidence>
<dbReference type="InterPro" id="IPR003439">
    <property type="entry name" value="ABC_transporter-like_ATP-bd"/>
</dbReference>
<accession>A0A2A2LZJ0</accession>
<evidence type="ECO:0000256" key="1">
    <source>
        <dbReference type="ARBA" id="ARBA00008575"/>
    </source>
</evidence>
<dbReference type="InterPro" id="IPR027417">
    <property type="entry name" value="P-loop_NTPase"/>
</dbReference>
<dbReference type="GO" id="GO:0005778">
    <property type="term" value="C:peroxisomal membrane"/>
    <property type="evidence" value="ECO:0007669"/>
    <property type="project" value="TreeGrafter"/>
</dbReference>
<dbReference type="GO" id="GO:0042760">
    <property type="term" value="P:very long-chain fatty acid catabolic process"/>
    <property type="evidence" value="ECO:0007669"/>
    <property type="project" value="TreeGrafter"/>
</dbReference>
<comment type="caution">
    <text evidence="11">The sequence shown here is derived from an EMBL/GenBank/DDBJ whole genome shotgun (WGS) entry which is preliminary data.</text>
</comment>
<evidence type="ECO:0000259" key="9">
    <source>
        <dbReference type="PROSITE" id="PS50893"/>
    </source>
</evidence>
<name>A0A2A2LZJ0_9BILA</name>